<evidence type="ECO:0000256" key="3">
    <source>
        <dbReference type="ARBA" id="ARBA00022426"/>
    </source>
</evidence>
<dbReference type="PANTHER" id="PTHR40659:SF1">
    <property type="entry name" value="NICKEL_COBALT EFFLUX SYSTEM RCNA"/>
    <property type="match status" value="1"/>
</dbReference>
<keyword evidence="9" id="KW-0406">Ion transport</keyword>
<comment type="caution">
    <text evidence="14">The sequence shown here is derived from an EMBL/GenBank/DDBJ whole genome shotgun (WGS) entry which is preliminary data.</text>
</comment>
<organism evidence="14 15">
    <name type="scientific">Jiella avicenniae</name>
    <dbReference type="NCBI Taxonomy" id="2907202"/>
    <lineage>
        <taxon>Bacteria</taxon>
        <taxon>Pseudomonadati</taxon>
        <taxon>Pseudomonadota</taxon>
        <taxon>Alphaproteobacteria</taxon>
        <taxon>Hyphomicrobiales</taxon>
        <taxon>Aurantimonadaceae</taxon>
        <taxon>Jiella</taxon>
    </lineage>
</organism>
<evidence type="ECO:0000313" key="14">
    <source>
        <dbReference type="EMBL" id="MCE7026911.1"/>
    </source>
</evidence>
<evidence type="ECO:0000256" key="11">
    <source>
        <dbReference type="ARBA" id="ARBA00023136"/>
    </source>
</evidence>
<evidence type="ECO:0000256" key="1">
    <source>
        <dbReference type="ARBA" id="ARBA00002510"/>
    </source>
</evidence>
<evidence type="ECO:0000313" key="15">
    <source>
        <dbReference type="Proteomes" id="UP001139035"/>
    </source>
</evidence>
<evidence type="ECO:0000256" key="13">
    <source>
        <dbReference type="RuleBase" id="RU362101"/>
    </source>
</evidence>
<evidence type="ECO:0000256" key="2">
    <source>
        <dbReference type="ARBA" id="ARBA00004651"/>
    </source>
</evidence>
<keyword evidence="7 13" id="KW-0812">Transmembrane</keyword>
<comment type="function">
    <text evidence="1">Efflux system for nickel and cobalt.</text>
</comment>
<evidence type="ECO:0000256" key="9">
    <source>
        <dbReference type="ARBA" id="ARBA00023065"/>
    </source>
</evidence>
<dbReference type="InterPro" id="IPR011541">
    <property type="entry name" value="Ni/Co_transpt_high_affinity"/>
</dbReference>
<evidence type="ECO:0000256" key="8">
    <source>
        <dbReference type="ARBA" id="ARBA00022989"/>
    </source>
</evidence>
<dbReference type="GO" id="GO:0005886">
    <property type="term" value="C:plasma membrane"/>
    <property type="evidence" value="ECO:0007669"/>
    <property type="project" value="UniProtKB-SubCell"/>
</dbReference>
<feature type="transmembrane region" description="Helical" evidence="13">
    <location>
        <begin position="170"/>
        <end position="189"/>
    </location>
</feature>
<comment type="similarity">
    <text evidence="13">Belongs to the NiCoT transporter (TC 2.A.52) family.</text>
</comment>
<keyword evidence="15" id="KW-1185">Reference proteome</keyword>
<keyword evidence="5" id="KW-1003">Cell membrane</keyword>
<proteinExistence type="inferred from homology"/>
<dbReference type="Proteomes" id="UP001139035">
    <property type="component" value="Unassembled WGS sequence"/>
</dbReference>
<feature type="transmembrane region" description="Helical" evidence="13">
    <location>
        <begin position="88"/>
        <end position="108"/>
    </location>
</feature>
<dbReference type="PANTHER" id="PTHR40659">
    <property type="entry name" value="NICKEL/COBALT EFFLUX SYSTEM RCNA"/>
    <property type="match status" value="1"/>
</dbReference>
<evidence type="ECO:0000256" key="4">
    <source>
        <dbReference type="ARBA" id="ARBA00022448"/>
    </source>
</evidence>
<dbReference type="GO" id="GO:0046583">
    <property type="term" value="F:monoatomic cation efflux transmembrane transporter activity"/>
    <property type="evidence" value="ECO:0007669"/>
    <property type="project" value="TreeGrafter"/>
</dbReference>
<evidence type="ECO:0000256" key="12">
    <source>
        <dbReference type="ARBA" id="ARBA00023285"/>
    </source>
</evidence>
<dbReference type="AlphaFoldDB" id="A0A9X1NYW1"/>
<keyword evidence="12" id="KW-0170">Cobalt</keyword>
<feature type="transmembrane region" description="Helical" evidence="13">
    <location>
        <begin position="129"/>
        <end position="154"/>
    </location>
</feature>
<keyword evidence="8 13" id="KW-1133">Transmembrane helix</keyword>
<dbReference type="GO" id="GO:0010045">
    <property type="term" value="P:response to nickel cation"/>
    <property type="evidence" value="ECO:0007669"/>
    <property type="project" value="TreeGrafter"/>
</dbReference>
<dbReference type="GO" id="GO:0006824">
    <property type="term" value="P:cobalt ion transport"/>
    <property type="evidence" value="ECO:0007669"/>
    <property type="project" value="UniProtKB-KW"/>
</dbReference>
<keyword evidence="11 13" id="KW-0472">Membrane</keyword>
<dbReference type="GO" id="GO:0015099">
    <property type="term" value="F:nickel cation transmembrane transporter activity"/>
    <property type="evidence" value="ECO:0007669"/>
    <property type="project" value="UniProtKB-UniRule"/>
</dbReference>
<keyword evidence="6" id="KW-0533">Nickel</keyword>
<feature type="transmembrane region" description="Helical" evidence="13">
    <location>
        <begin position="310"/>
        <end position="334"/>
    </location>
</feature>
<protein>
    <recommendedName>
        <fullName evidence="13">Nickel/cobalt efflux system</fullName>
    </recommendedName>
</protein>
<gene>
    <name evidence="14" type="ORF">LZD57_02815</name>
</gene>
<keyword evidence="4 13" id="KW-0813">Transport</keyword>
<dbReference type="GO" id="GO:0032025">
    <property type="term" value="P:response to cobalt ion"/>
    <property type="evidence" value="ECO:0007669"/>
    <property type="project" value="TreeGrafter"/>
</dbReference>
<evidence type="ECO:0000256" key="10">
    <source>
        <dbReference type="ARBA" id="ARBA00023112"/>
    </source>
</evidence>
<sequence>MRVSRSPCLDRAAVPARAVLLLAVCLAAVLAAEPALARSSIGIGTSDPVTAPGNGVFSALFIEISARQREFFSALREALIGLKRGDGALVFLAGLSFAYGIFHAAGPGHGKAVISSYMLASRAELRRGIGLAFASSLLQALSAILVVAAGWYLLRGTGISMTDATDWLEIASYAMVTLFGLYLLARAAARLGRRWKLTERMPRLRSGVFAPRAGGAGGALAFASPAEVRAPTMRTAEALPAGVVCAETADDCDCGRPHIAAPERLREPLTLKTAAALIASVGLRPCAGAIVVLTFALLNQLYFGGLVSVLAMSLGTAITVSALASLAVLTRGAVERAGRHARRAALVGLTLEIVGAVLLTLIGIGLLGGALTTL</sequence>
<evidence type="ECO:0000256" key="5">
    <source>
        <dbReference type="ARBA" id="ARBA00022475"/>
    </source>
</evidence>
<dbReference type="EMBL" id="JAJUWU010000003">
    <property type="protein sequence ID" value="MCE7026911.1"/>
    <property type="molecule type" value="Genomic_DNA"/>
</dbReference>
<name>A0A9X1NYW1_9HYPH</name>
<feature type="transmembrane region" description="Helical" evidence="13">
    <location>
        <begin position="274"/>
        <end position="298"/>
    </location>
</feature>
<evidence type="ECO:0000256" key="7">
    <source>
        <dbReference type="ARBA" id="ARBA00022692"/>
    </source>
</evidence>
<reference evidence="14" key="1">
    <citation type="submission" date="2022-01" db="EMBL/GenBank/DDBJ databases">
        <title>Jiella avicenniae sp. nov., a novel endophytic bacterium isolated from bark of Avicennia marina.</title>
        <authorList>
            <person name="Tuo L."/>
        </authorList>
    </citation>
    <scope>NUCLEOTIDE SEQUENCE</scope>
    <source>
        <strain evidence="14">CBK1P-4</strain>
    </source>
</reference>
<dbReference type="Pfam" id="PF03824">
    <property type="entry name" value="NicO"/>
    <property type="match status" value="1"/>
</dbReference>
<comment type="subcellular location">
    <subcellularLocation>
        <location evidence="2 13">Cell membrane</location>
        <topology evidence="2 13">Multi-pass membrane protein</topology>
    </subcellularLocation>
</comment>
<feature type="transmembrane region" description="Helical" evidence="13">
    <location>
        <begin position="346"/>
        <end position="371"/>
    </location>
</feature>
<dbReference type="InterPro" id="IPR051224">
    <property type="entry name" value="NiCoT_RcnA"/>
</dbReference>
<keyword evidence="3" id="KW-0171">Cobalt transport</keyword>
<accession>A0A9X1NYW1</accession>
<keyword evidence="10" id="KW-0921">Nickel transport</keyword>
<evidence type="ECO:0000256" key="6">
    <source>
        <dbReference type="ARBA" id="ARBA00022596"/>
    </source>
</evidence>